<feature type="domain" description="Poly(A) polymerase nucleotidyltransferase" evidence="2">
    <location>
        <begin position="1"/>
        <end position="63"/>
    </location>
</feature>
<feature type="compositionally biased region" description="Basic and acidic residues" evidence="1">
    <location>
        <begin position="198"/>
        <end position="207"/>
    </location>
</feature>
<evidence type="ECO:0000256" key="1">
    <source>
        <dbReference type="SAM" id="MobiDB-lite"/>
    </source>
</evidence>
<evidence type="ECO:0000313" key="3">
    <source>
        <dbReference type="EnsemblPlants" id="ORUFI01G26670.1"/>
    </source>
</evidence>
<dbReference type="Gramene" id="ORUFI01G26670.1">
    <property type="protein sequence ID" value="ORUFI01G26670.1"/>
    <property type="gene ID" value="ORUFI01G26670"/>
</dbReference>
<dbReference type="SUPFAM" id="SSF81301">
    <property type="entry name" value="Nucleotidyltransferase"/>
    <property type="match status" value="1"/>
</dbReference>
<keyword evidence="4" id="KW-1185">Reference proteome</keyword>
<dbReference type="GO" id="GO:1990817">
    <property type="term" value="F:poly(A) RNA polymerase activity"/>
    <property type="evidence" value="ECO:0007669"/>
    <property type="project" value="TreeGrafter"/>
</dbReference>
<proteinExistence type="predicted"/>
<dbReference type="EnsemblPlants" id="ORUFI01G26670.1">
    <property type="protein sequence ID" value="ORUFI01G26670.1"/>
    <property type="gene ID" value="ORUFI01G26670"/>
</dbReference>
<dbReference type="Proteomes" id="UP000008022">
    <property type="component" value="Unassembled WGS sequence"/>
</dbReference>
<evidence type="ECO:0000313" key="4">
    <source>
        <dbReference type="Proteomes" id="UP000008022"/>
    </source>
</evidence>
<feature type="compositionally biased region" description="Basic and acidic residues" evidence="1">
    <location>
        <begin position="104"/>
        <end position="117"/>
    </location>
</feature>
<dbReference type="InterPro" id="IPR043519">
    <property type="entry name" value="NT_sf"/>
</dbReference>
<dbReference type="GO" id="GO:0005634">
    <property type="term" value="C:nucleus"/>
    <property type="evidence" value="ECO:0007669"/>
    <property type="project" value="TreeGrafter"/>
</dbReference>
<sequence length="207" mass="22638">MADQATALVLSFGSYHLGVHSRGSDIDVLVVGPSYVDRDFFGALAAALAETAAVAELQPPARARRARASDQDEVPRRAGGPRVRWRVGRRPRWTRAARASGTYGRRDAAGKGERHGQDSAGGAPAMDLRSPLPPRRRPPVLLSRRSPPHPSHAMPREKSERERDEEGREEGKRELTWMSDMWGPRGSHADSAATSDKIGSKPPKDLK</sequence>
<dbReference type="Gene3D" id="3.30.460.10">
    <property type="entry name" value="Beta Polymerase, domain 2"/>
    <property type="match status" value="1"/>
</dbReference>
<dbReference type="HOGENOM" id="CLU_1512814_0_0_1"/>
<feature type="region of interest" description="Disordered" evidence="1">
    <location>
        <begin position="59"/>
        <end position="207"/>
    </location>
</feature>
<name>A0A0E0MZQ1_ORYRU</name>
<protein>
    <recommendedName>
        <fullName evidence="2">Poly(A) polymerase nucleotidyltransferase domain-containing protein</fullName>
    </recommendedName>
</protein>
<reference evidence="4" key="1">
    <citation type="submission" date="2013-06" db="EMBL/GenBank/DDBJ databases">
        <authorList>
            <person name="Zhao Q."/>
        </authorList>
    </citation>
    <scope>NUCLEOTIDE SEQUENCE</scope>
    <source>
        <strain evidence="4">cv. W1943</strain>
    </source>
</reference>
<dbReference type="PANTHER" id="PTHR10682">
    <property type="entry name" value="POLY A POLYMERASE"/>
    <property type="match status" value="1"/>
</dbReference>
<dbReference type="PANTHER" id="PTHR10682:SF26">
    <property type="entry name" value="POLY(A) POLYMERASE"/>
    <property type="match status" value="1"/>
</dbReference>
<feature type="compositionally biased region" description="Basic and acidic residues" evidence="1">
    <location>
        <begin position="154"/>
        <end position="175"/>
    </location>
</feature>
<feature type="compositionally biased region" description="Basic residues" evidence="1">
    <location>
        <begin position="83"/>
        <end position="95"/>
    </location>
</feature>
<dbReference type="InterPro" id="IPR048840">
    <property type="entry name" value="PolA_pol_NTPase"/>
</dbReference>
<dbReference type="AlphaFoldDB" id="A0A0E0MZQ1"/>
<dbReference type="OMA" id="HAMPREK"/>
<feature type="compositionally biased region" description="Basic and acidic residues" evidence="1">
    <location>
        <begin position="67"/>
        <end position="76"/>
    </location>
</feature>
<dbReference type="STRING" id="4529.A0A0E0MZQ1"/>
<reference evidence="3" key="2">
    <citation type="submission" date="2015-06" db="UniProtKB">
        <authorList>
            <consortium name="EnsemblPlants"/>
        </authorList>
    </citation>
    <scope>IDENTIFICATION</scope>
</reference>
<evidence type="ECO:0000259" key="2">
    <source>
        <dbReference type="Pfam" id="PF20750"/>
    </source>
</evidence>
<dbReference type="eggNOG" id="KOG2245">
    <property type="taxonomic scope" value="Eukaryota"/>
</dbReference>
<dbReference type="Pfam" id="PF20750">
    <property type="entry name" value="PAP_NTPase"/>
    <property type="match status" value="1"/>
</dbReference>
<organism evidence="3 4">
    <name type="scientific">Oryza rufipogon</name>
    <name type="common">Brownbeard rice</name>
    <name type="synonym">Asian wild rice</name>
    <dbReference type="NCBI Taxonomy" id="4529"/>
    <lineage>
        <taxon>Eukaryota</taxon>
        <taxon>Viridiplantae</taxon>
        <taxon>Streptophyta</taxon>
        <taxon>Embryophyta</taxon>
        <taxon>Tracheophyta</taxon>
        <taxon>Spermatophyta</taxon>
        <taxon>Magnoliopsida</taxon>
        <taxon>Liliopsida</taxon>
        <taxon>Poales</taxon>
        <taxon>Poaceae</taxon>
        <taxon>BOP clade</taxon>
        <taxon>Oryzoideae</taxon>
        <taxon>Oryzeae</taxon>
        <taxon>Oryzinae</taxon>
        <taxon>Oryza</taxon>
    </lineage>
</organism>
<accession>A0A0E0MZQ1</accession>